<reference evidence="1" key="1">
    <citation type="submission" date="2023-11" db="EMBL/GenBank/DDBJ databases">
        <title>Comparative genomics revealed phylogeny of phytopathogenic Pectobacterium aroidearum based on whole-genome sequencing and function of putative horizontal acquire islands in P. aroidearum PccS1.</title>
        <authorList>
            <person name="Fan J."/>
            <person name="Yang L."/>
        </authorList>
    </citation>
    <scope>NUCLEOTIDE SEQUENCE</scope>
    <source>
        <strain evidence="1">NJAU140</strain>
    </source>
</reference>
<name>A0AAW9H2M1_9GAMM</name>
<comment type="caution">
    <text evidence="1">The sequence shown here is derived from an EMBL/GenBank/DDBJ whole genome shotgun (WGS) entry which is preliminary data.</text>
</comment>
<dbReference type="Gene3D" id="1.10.238.160">
    <property type="match status" value="1"/>
</dbReference>
<evidence type="ECO:0000313" key="1">
    <source>
        <dbReference type="EMBL" id="MDY4378010.1"/>
    </source>
</evidence>
<dbReference type="Pfam" id="PF05930">
    <property type="entry name" value="Phage_AlpA"/>
    <property type="match status" value="1"/>
</dbReference>
<protein>
    <submittedName>
        <fullName evidence="1">AlpA family transcriptional regulator</fullName>
    </submittedName>
</protein>
<gene>
    <name evidence="1" type="ORF">SOV92_09245</name>
</gene>
<evidence type="ECO:0000313" key="2">
    <source>
        <dbReference type="Proteomes" id="UP001269968"/>
    </source>
</evidence>
<accession>A0AAW9H2M1</accession>
<sequence>MSATTDYRLLNDQFVDMTFITQLTGLTDKWFYKLIQLGEFPKPIKLGRSSRWLQSEVENWLQQRIDQSRR</sequence>
<dbReference type="InterPro" id="IPR010260">
    <property type="entry name" value="AlpA"/>
</dbReference>
<proteinExistence type="predicted"/>
<dbReference type="AlphaFoldDB" id="A0AAW9H2M1"/>
<dbReference type="EMBL" id="JAXHOZ010000033">
    <property type="protein sequence ID" value="MDY4378010.1"/>
    <property type="molecule type" value="Genomic_DNA"/>
</dbReference>
<organism evidence="1 2">
    <name type="scientific">Pectobacterium brasiliense</name>
    <dbReference type="NCBI Taxonomy" id="180957"/>
    <lineage>
        <taxon>Bacteria</taxon>
        <taxon>Pseudomonadati</taxon>
        <taxon>Pseudomonadota</taxon>
        <taxon>Gammaproteobacteria</taxon>
        <taxon>Enterobacterales</taxon>
        <taxon>Pectobacteriaceae</taxon>
        <taxon>Pectobacterium</taxon>
    </lineage>
</organism>
<dbReference type="Proteomes" id="UP001269968">
    <property type="component" value="Unassembled WGS sequence"/>
</dbReference>
<dbReference type="RefSeq" id="WP_039522347.1">
    <property type="nucleotide sequence ID" value="NZ_JAXHOZ010000033.1"/>
</dbReference>